<reference evidence="1 2" key="1">
    <citation type="submission" date="2024-02" db="EMBL/GenBank/DDBJ databases">
        <title>Seven novel Bacillus-like species.</title>
        <authorList>
            <person name="Liu G."/>
        </authorList>
    </citation>
    <scope>NUCLEOTIDE SEQUENCE [LARGE SCALE GENOMIC DNA]</scope>
    <source>
        <strain evidence="1 2">FJAT-53654</strain>
    </source>
</reference>
<evidence type="ECO:0000313" key="2">
    <source>
        <dbReference type="Proteomes" id="UP001368328"/>
    </source>
</evidence>
<accession>A0ABZ2MRT6</accession>
<dbReference type="RefSeq" id="WP_338786932.1">
    <property type="nucleotide sequence ID" value="NZ_CP147403.1"/>
</dbReference>
<dbReference type="EMBL" id="CP147403">
    <property type="protein sequence ID" value="WXB87977.1"/>
    <property type="molecule type" value="Genomic_DNA"/>
</dbReference>
<name>A0ABZ2MRT6_9BACI</name>
<keyword evidence="2" id="KW-1185">Reference proteome</keyword>
<evidence type="ECO:0000313" key="1">
    <source>
        <dbReference type="EMBL" id="WXB87977.1"/>
    </source>
</evidence>
<gene>
    <name evidence="1" type="ORF">WCV66_22625</name>
</gene>
<proteinExistence type="predicted"/>
<organism evidence="1 2">
    <name type="scientific">Metabacillus rhizosphaerae</name>
    <dbReference type="NCBI Taxonomy" id="3117747"/>
    <lineage>
        <taxon>Bacteria</taxon>
        <taxon>Bacillati</taxon>
        <taxon>Bacillota</taxon>
        <taxon>Bacilli</taxon>
        <taxon>Bacillales</taxon>
        <taxon>Bacillaceae</taxon>
        <taxon>Metabacillus</taxon>
    </lineage>
</organism>
<protein>
    <submittedName>
        <fullName evidence="1">Uncharacterized protein</fullName>
    </submittedName>
</protein>
<dbReference type="Proteomes" id="UP001368328">
    <property type="component" value="Chromosome"/>
</dbReference>
<sequence length="82" mass="9507">MLVTLLLPIVVPYGNPWTIYNPRIHYLRKAEFFRWIESVANKNKKYQHVPLLFAEGIKKHENILIVGEKATQTNFVPSSEGV</sequence>